<name>A0A975K135_9MYCO</name>
<dbReference type="KEGG" id="mspg:F6B93_22295"/>
<proteinExistence type="predicted"/>
<keyword evidence="2" id="KW-1185">Reference proteome</keyword>
<gene>
    <name evidence="1" type="ORF">F6B93_22295</name>
</gene>
<protein>
    <recommendedName>
        <fullName evidence="3">Terpene synthase</fullName>
    </recommendedName>
</protein>
<evidence type="ECO:0000313" key="2">
    <source>
        <dbReference type="Proteomes" id="UP000682202"/>
    </source>
</evidence>
<organism evidence="1 2">
    <name type="scientific">Mycobacterium spongiae</name>
    <dbReference type="NCBI Taxonomy" id="886343"/>
    <lineage>
        <taxon>Bacteria</taxon>
        <taxon>Bacillati</taxon>
        <taxon>Actinomycetota</taxon>
        <taxon>Actinomycetes</taxon>
        <taxon>Mycobacteriales</taxon>
        <taxon>Mycobacteriaceae</taxon>
        <taxon>Mycobacterium</taxon>
    </lineage>
</organism>
<evidence type="ECO:0000313" key="1">
    <source>
        <dbReference type="EMBL" id="QUR69441.1"/>
    </source>
</evidence>
<dbReference type="Proteomes" id="UP000682202">
    <property type="component" value="Chromosome"/>
</dbReference>
<accession>A0A975K135</accession>
<sequence>MAILGEADVLGLGVGSSAAAEERRGHNPSASLGLRGQSQAFSPRAMPEGASGSYLAQLSGDEPLVRELQRVVMTEITLSKDVNGWVERFSRVNHRDPYLWIWCRAAAEMASLPSIDAELYDHVIDSVILMVIINAVIDDVADHHGRQEFLDALLDIIEGRGGVNAIDPALLQKASTPLEAETLEALWFYYSTLMQRTRTYPRYAEFADIFAYDCRVWANMYRLSHLFNDHPDMMSMVEHDLVMPYNMGMVMYTDLQLMCSSRFETTDLGAVRAAAILAQYMGRIGNLTTTWRREIDEHDYTSGVFAYAVDKGFVDIEWLKHPDAKDCRQKIIDGIVCGHCEEFFFAKWFANRDEILGLGGKIKSFDVRYWVDGLSRLVCLHVGSRGKK</sequence>
<dbReference type="EMBL" id="CP046600">
    <property type="protein sequence ID" value="QUR69441.1"/>
    <property type="molecule type" value="Genomic_DNA"/>
</dbReference>
<reference evidence="1" key="1">
    <citation type="submission" date="2019-12" db="EMBL/GenBank/DDBJ databases">
        <title>Mycobacterium spongiae sp. nov.</title>
        <authorList>
            <person name="Stinear T."/>
        </authorList>
    </citation>
    <scope>NUCLEOTIDE SEQUENCE</scope>
    <source>
        <strain evidence="1">FSD4b-SM</strain>
    </source>
</reference>
<dbReference type="AlphaFoldDB" id="A0A975K135"/>
<evidence type="ECO:0008006" key="3">
    <source>
        <dbReference type="Google" id="ProtNLM"/>
    </source>
</evidence>
<dbReference type="RefSeq" id="WP_211697029.1">
    <property type="nucleotide sequence ID" value="NZ_CP046600.1"/>
</dbReference>